<dbReference type="OrthoDB" id="10267031at2759"/>
<dbReference type="SMART" id="SM00088">
    <property type="entry name" value="PINT"/>
    <property type="match status" value="1"/>
</dbReference>
<name>A0A1S4AT72_TOBAC</name>
<dbReference type="PaxDb" id="4097-A0A1S4AT72"/>
<dbReference type="SMR" id="A0A1S4AT72"/>
<evidence type="ECO:0000313" key="3">
    <source>
        <dbReference type="RefSeq" id="XP_016479937.2"/>
    </source>
</evidence>
<dbReference type="AlphaFoldDB" id="A0A1S4AT72"/>
<evidence type="ECO:0000313" key="2">
    <source>
        <dbReference type="Proteomes" id="UP000790787"/>
    </source>
</evidence>
<dbReference type="RefSeq" id="XP_016479937.2">
    <property type="nucleotide sequence ID" value="XM_016624451.2"/>
</dbReference>
<reference evidence="3" key="2">
    <citation type="submission" date="2025-08" db="UniProtKB">
        <authorList>
            <consortium name="RefSeq"/>
        </authorList>
    </citation>
    <scope>IDENTIFICATION</scope>
    <source>
        <tissue evidence="3">Leaf</tissue>
    </source>
</reference>
<dbReference type="STRING" id="4097.A0A1S4AT72"/>
<dbReference type="PANTHER" id="PTHR15350:SF2">
    <property type="entry name" value="EUKARYOTIC TRANSLATION INITIATION FACTOR 3 SUBUNIT M"/>
    <property type="match status" value="1"/>
</dbReference>
<proteinExistence type="inferred from homology"/>
<dbReference type="OMA" id="SEQWILL"/>
<evidence type="ECO:0000256" key="1">
    <source>
        <dbReference type="ARBA" id="ARBA00008482"/>
    </source>
</evidence>
<dbReference type="PROSITE" id="PS50250">
    <property type="entry name" value="PCI"/>
    <property type="match status" value="1"/>
</dbReference>
<dbReference type="KEGG" id="nta:107801165"/>
<dbReference type="GeneID" id="107801165"/>
<protein>
    <submittedName>
        <fullName evidence="3">Uncharacterized protein LOC107801165</fullName>
    </submittedName>
</protein>
<dbReference type="GO" id="GO:0002183">
    <property type="term" value="P:cytoplasmic translational initiation"/>
    <property type="evidence" value="ECO:0000318"/>
    <property type="project" value="GO_Central"/>
</dbReference>
<accession>A0A1S4AT72</accession>
<dbReference type="InterPro" id="IPR045237">
    <property type="entry name" value="COPS7/eIF3m"/>
</dbReference>
<dbReference type="InterPro" id="IPR000717">
    <property type="entry name" value="PCI_dom"/>
</dbReference>
<dbReference type="GO" id="GO:0005852">
    <property type="term" value="C:eukaryotic translation initiation factor 3 complex"/>
    <property type="evidence" value="ECO:0000318"/>
    <property type="project" value="GO_Central"/>
</dbReference>
<reference evidence="2" key="1">
    <citation type="journal article" date="2014" name="Nat. Commun.">
        <title>The tobacco genome sequence and its comparison with those of tomato and potato.</title>
        <authorList>
            <person name="Sierro N."/>
            <person name="Battey J.N."/>
            <person name="Ouadi S."/>
            <person name="Bakaher N."/>
            <person name="Bovet L."/>
            <person name="Willig A."/>
            <person name="Goepfert S."/>
            <person name="Peitsch M.C."/>
            <person name="Ivanov N.V."/>
        </authorList>
    </citation>
    <scope>NUCLEOTIDE SEQUENCE [LARGE SCALE GENOMIC DNA]</scope>
</reference>
<gene>
    <name evidence="3" type="primary">LOC107801165</name>
</gene>
<dbReference type="PANTHER" id="PTHR15350">
    <property type="entry name" value="COP9 SIGNALOSOME COMPLEX SUBUNIT 7/DENDRITIC CELL PROTEIN GA17"/>
    <property type="match status" value="1"/>
</dbReference>
<sequence length="112" mass="12727">MRLMSLVDLSLNGSSQIPYSIIKDALRIDDIEVESWVVKAITAKLLDCKIGQMNQVVIVSRCTERCVWLYQWQELRSKLTTWRGNIAGVISTIQTNKITEDSAQQMQGLAIR</sequence>
<comment type="similarity">
    <text evidence="1">Belongs to the CSN7/EIF3M family. CSN7 subfamily.</text>
</comment>
<keyword evidence="2" id="KW-1185">Reference proteome</keyword>
<dbReference type="Pfam" id="PF01399">
    <property type="entry name" value="PCI"/>
    <property type="match status" value="1"/>
</dbReference>
<dbReference type="RefSeq" id="XP_016479937.1">
    <property type="nucleotide sequence ID" value="XM_016624451.1"/>
</dbReference>
<dbReference type="Proteomes" id="UP000790787">
    <property type="component" value="Chromosome 15"/>
</dbReference>
<organism evidence="2 3">
    <name type="scientific">Nicotiana tabacum</name>
    <name type="common">Common tobacco</name>
    <dbReference type="NCBI Taxonomy" id="4097"/>
    <lineage>
        <taxon>Eukaryota</taxon>
        <taxon>Viridiplantae</taxon>
        <taxon>Streptophyta</taxon>
        <taxon>Embryophyta</taxon>
        <taxon>Tracheophyta</taxon>
        <taxon>Spermatophyta</taxon>
        <taxon>Magnoliopsida</taxon>
        <taxon>eudicotyledons</taxon>
        <taxon>Gunneridae</taxon>
        <taxon>Pentapetalae</taxon>
        <taxon>asterids</taxon>
        <taxon>lamiids</taxon>
        <taxon>Solanales</taxon>
        <taxon>Solanaceae</taxon>
        <taxon>Nicotianoideae</taxon>
        <taxon>Nicotianeae</taxon>
        <taxon>Nicotiana</taxon>
    </lineage>
</organism>